<evidence type="ECO:0000313" key="3">
    <source>
        <dbReference type="Proteomes" id="UP001056336"/>
    </source>
</evidence>
<organism evidence="2 3">
    <name type="scientific">Jatrophihabitans telluris</name>
    <dbReference type="NCBI Taxonomy" id="2038343"/>
    <lineage>
        <taxon>Bacteria</taxon>
        <taxon>Bacillati</taxon>
        <taxon>Actinomycetota</taxon>
        <taxon>Actinomycetes</taxon>
        <taxon>Jatrophihabitantales</taxon>
        <taxon>Jatrophihabitantaceae</taxon>
        <taxon>Jatrophihabitans</taxon>
    </lineage>
</organism>
<dbReference type="EMBL" id="CP097332">
    <property type="protein sequence ID" value="UQX86868.1"/>
    <property type="molecule type" value="Genomic_DNA"/>
</dbReference>
<feature type="transmembrane region" description="Helical" evidence="1">
    <location>
        <begin position="73"/>
        <end position="96"/>
    </location>
</feature>
<dbReference type="RefSeq" id="WP_249769261.1">
    <property type="nucleotide sequence ID" value="NZ_CP097332.1"/>
</dbReference>
<dbReference type="NCBIfam" id="NF038012">
    <property type="entry name" value="DMT_1"/>
    <property type="match status" value="1"/>
</dbReference>
<dbReference type="PANTHER" id="PTHR40761">
    <property type="entry name" value="CONSERVED INTEGRAL MEMBRANE ALANINE VALINE AND LEUCINE RICH PROTEIN-RELATED"/>
    <property type="match status" value="1"/>
</dbReference>
<keyword evidence="1" id="KW-1133">Transmembrane helix</keyword>
<dbReference type="PANTHER" id="PTHR40761:SF1">
    <property type="entry name" value="CONSERVED INTEGRAL MEMBRANE ALANINE VALINE AND LEUCINE RICH PROTEIN-RELATED"/>
    <property type="match status" value="1"/>
</dbReference>
<evidence type="ECO:0000256" key="1">
    <source>
        <dbReference type="SAM" id="Phobius"/>
    </source>
</evidence>
<accession>A0ABY4QSW4</accession>
<reference evidence="2" key="2">
    <citation type="submission" date="2022-05" db="EMBL/GenBank/DDBJ databases">
        <authorList>
            <person name="Kim J.-S."/>
            <person name="Lee K."/>
            <person name="Suh M."/>
            <person name="Eom M."/>
            <person name="Kim J.-S."/>
            <person name="Kim D.-S."/>
            <person name="Ko S.-H."/>
            <person name="Shin Y."/>
            <person name="Lee J.-S."/>
        </authorList>
    </citation>
    <scope>NUCLEOTIDE SEQUENCE</scope>
    <source>
        <strain evidence="2">N237</strain>
    </source>
</reference>
<keyword evidence="3" id="KW-1185">Reference proteome</keyword>
<name>A0ABY4QSW4_9ACTN</name>
<reference evidence="2" key="1">
    <citation type="journal article" date="2018" name="Int. J. Syst. Evol. Microbiol.">
        <title>Jatrophihabitans telluris sp. nov., isolated from sediment soil of lava forest wetlands and the emended description of the genus Jatrophihabitans.</title>
        <authorList>
            <person name="Lee K.C."/>
            <person name="Suh M.K."/>
            <person name="Eom M.K."/>
            <person name="Kim K.K."/>
            <person name="Kim J.S."/>
            <person name="Kim D.S."/>
            <person name="Ko S.H."/>
            <person name="Shin Y.K."/>
            <person name="Lee J.S."/>
        </authorList>
    </citation>
    <scope>NUCLEOTIDE SEQUENCE</scope>
    <source>
        <strain evidence="2">N237</strain>
    </source>
</reference>
<sequence>MGVNWLVVGLSVSAALAFAVSTTLKKASASQVPKISGSGVRGVGGFLGRTVSHPLWLGGLLADGAGLALQVTALHLGALAVVQPLLVSGLLFALVLRHRHDWVISAQEVLWAGVLVSCLIAFLALSGSVSNSAQPSSADHLPAALAALAGVLTAGLCLSIARRRVPAGTRAALIGVAVGAVFAGTAALIKAATNVLTLHGPWAVLSSWQLYAVLALGGIGLVLTQLAFQAGPLTASLPAISTVDPLLSVAIGVLVYDEHLRRGPLSGTVLLALLLLLALAVIQLGKLESAEHIDTAVAAAR</sequence>
<dbReference type="Proteomes" id="UP001056336">
    <property type="component" value="Chromosome"/>
</dbReference>
<keyword evidence="1" id="KW-0472">Membrane</keyword>
<protein>
    <submittedName>
        <fullName evidence="2">DMT family transporter</fullName>
    </submittedName>
</protein>
<feature type="transmembrane region" description="Helical" evidence="1">
    <location>
        <begin position="108"/>
        <end position="129"/>
    </location>
</feature>
<feature type="transmembrane region" description="Helical" evidence="1">
    <location>
        <begin position="235"/>
        <end position="256"/>
    </location>
</feature>
<gene>
    <name evidence="2" type="ORF">M6D93_11170</name>
</gene>
<feature type="transmembrane region" description="Helical" evidence="1">
    <location>
        <begin position="173"/>
        <end position="196"/>
    </location>
</feature>
<proteinExistence type="predicted"/>
<feature type="transmembrane region" description="Helical" evidence="1">
    <location>
        <begin position="208"/>
        <end position="228"/>
    </location>
</feature>
<evidence type="ECO:0000313" key="2">
    <source>
        <dbReference type="EMBL" id="UQX86868.1"/>
    </source>
</evidence>
<keyword evidence="1" id="KW-0812">Transmembrane</keyword>
<feature type="transmembrane region" description="Helical" evidence="1">
    <location>
        <begin position="262"/>
        <end position="282"/>
    </location>
</feature>
<feature type="transmembrane region" description="Helical" evidence="1">
    <location>
        <begin position="141"/>
        <end position="161"/>
    </location>
</feature>